<organism evidence="4 5">
    <name type="scientific">Paenibacillus terrae</name>
    <dbReference type="NCBI Taxonomy" id="159743"/>
    <lineage>
        <taxon>Bacteria</taxon>
        <taxon>Bacillati</taxon>
        <taxon>Bacillota</taxon>
        <taxon>Bacilli</taxon>
        <taxon>Bacillales</taxon>
        <taxon>Paenibacillaceae</taxon>
        <taxon>Paenibacillus</taxon>
    </lineage>
</organism>
<gene>
    <name evidence="4" type="ORF">QD47_07360</name>
</gene>
<dbReference type="SMART" id="SM00327">
    <property type="entry name" value="VWA"/>
    <property type="match status" value="1"/>
</dbReference>
<dbReference type="RefSeq" id="WP_044645516.1">
    <property type="nucleotide sequence ID" value="NZ_JTHP01000010.1"/>
</dbReference>
<feature type="transmembrane region" description="Helical" evidence="2">
    <location>
        <begin position="6"/>
        <end position="29"/>
    </location>
</feature>
<keyword evidence="2" id="KW-1133">Transmembrane helix</keyword>
<dbReference type="SUPFAM" id="SSF53300">
    <property type="entry name" value="vWA-like"/>
    <property type="match status" value="1"/>
</dbReference>
<evidence type="ECO:0000259" key="3">
    <source>
        <dbReference type="PROSITE" id="PS50234"/>
    </source>
</evidence>
<evidence type="ECO:0000313" key="5">
    <source>
        <dbReference type="Proteomes" id="UP000032534"/>
    </source>
</evidence>
<dbReference type="Pfam" id="PF00092">
    <property type="entry name" value="VWA"/>
    <property type="match status" value="1"/>
</dbReference>
<feature type="domain" description="VWFA" evidence="3">
    <location>
        <begin position="115"/>
        <end position="292"/>
    </location>
</feature>
<feature type="transmembrane region" description="Helical" evidence="2">
    <location>
        <begin position="309"/>
        <end position="332"/>
    </location>
</feature>
<dbReference type="InterPro" id="IPR051266">
    <property type="entry name" value="CLCR"/>
</dbReference>
<accession>A0A0D7X406</accession>
<dbReference type="OrthoDB" id="6206554at2"/>
<feature type="transmembrane region" description="Helical" evidence="2">
    <location>
        <begin position="83"/>
        <end position="103"/>
    </location>
</feature>
<protein>
    <submittedName>
        <fullName evidence="4">von Willebrand factor A</fullName>
    </submittedName>
</protein>
<feature type="transmembrane region" description="Helical" evidence="2">
    <location>
        <begin position="370"/>
        <end position="391"/>
    </location>
</feature>
<dbReference type="Proteomes" id="UP000032534">
    <property type="component" value="Unassembled WGS sequence"/>
</dbReference>
<feature type="transmembrane region" description="Helical" evidence="2">
    <location>
        <begin position="41"/>
        <end position="63"/>
    </location>
</feature>
<dbReference type="PATRIC" id="fig|159743.3.peg.1615"/>
<dbReference type="PROSITE" id="PS50234">
    <property type="entry name" value="VWFA"/>
    <property type="match status" value="1"/>
</dbReference>
<evidence type="ECO:0000256" key="2">
    <source>
        <dbReference type="SAM" id="Phobius"/>
    </source>
</evidence>
<feature type="transmembrane region" description="Helical" evidence="2">
    <location>
        <begin position="338"/>
        <end position="358"/>
    </location>
</feature>
<evidence type="ECO:0000313" key="4">
    <source>
        <dbReference type="EMBL" id="KJD46165.1"/>
    </source>
</evidence>
<sequence>MKQRKFNVLLLLFGLLGAVVGFIIGELILNKLIGHWPHIIVVGLYFGIMALCIGLGCLIGEWISPQLNGPSWRQRYSGLSWKLLVPATLVMLFVAGLLLELGYQVNPEGRKSVQDLVLVIDNSGSMQQTDPDNERLTAAKSLIGQMDGDKRVAIVSFESTAQLVQPFTPIGTDAEKQAVYAKIDSMQTLMTGGTEIGLALDETIKEIETQGNAEKGSLVIMLSDGFSRLDTQTALAPYIARQIPINTIGLKLAESDGIALLQNIAQMTGGTYFNVANAQGLTQAFGKIYDKIGDRTLVTERTGEYADSLYFAIYRVTALVIIGVLLGLALGLMFDNRFLARNFAIGGIPAGLLAGFILEKGLSGSPIGDLMIRLVAALVLAALIAVFSLVLPVAENTRRSSGGGNPGASSGRRTRAPEGPPRNRRSSGF</sequence>
<evidence type="ECO:0000256" key="1">
    <source>
        <dbReference type="SAM" id="MobiDB-lite"/>
    </source>
</evidence>
<dbReference type="InterPro" id="IPR036465">
    <property type="entry name" value="vWFA_dom_sf"/>
</dbReference>
<reference evidence="4 5" key="1">
    <citation type="submission" date="2014-11" db="EMBL/GenBank/DDBJ databases">
        <title>Draft Genome Sequences of Paenibacillus polymyxa NRRL B-30509 and Paenibacillus terrae NRRL B-30644, Strains from a Poultry Environment that Produce Tridecaptin A and Paenicidins.</title>
        <authorList>
            <person name="van Belkum M.J."/>
            <person name="Lohans C.T."/>
            <person name="Vederas J.C."/>
        </authorList>
    </citation>
    <scope>NUCLEOTIDE SEQUENCE [LARGE SCALE GENOMIC DNA]</scope>
    <source>
        <strain evidence="4 5">NRRL B-30644</strain>
    </source>
</reference>
<comment type="caution">
    <text evidence="4">The sequence shown here is derived from an EMBL/GenBank/DDBJ whole genome shotgun (WGS) entry which is preliminary data.</text>
</comment>
<dbReference type="EMBL" id="JTHP01000010">
    <property type="protein sequence ID" value="KJD46165.1"/>
    <property type="molecule type" value="Genomic_DNA"/>
</dbReference>
<keyword evidence="2" id="KW-0472">Membrane</keyword>
<dbReference type="CDD" id="cd00198">
    <property type="entry name" value="vWFA"/>
    <property type="match status" value="1"/>
</dbReference>
<dbReference type="AlphaFoldDB" id="A0A0D7X406"/>
<dbReference type="InterPro" id="IPR002035">
    <property type="entry name" value="VWF_A"/>
</dbReference>
<keyword evidence="5" id="KW-1185">Reference proteome</keyword>
<dbReference type="Gene3D" id="3.40.50.410">
    <property type="entry name" value="von Willebrand factor, type A domain"/>
    <property type="match status" value="1"/>
</dbReference>
<dbReference type="PANTHER" id="PTHR10579">
    <property type="entry name" value="CALCIUM-ACTIVATED CHLORIDE CHANNEL REGULATOR"/>
    <property type="match status" value="1"/>
</dbReference>
<dbReference type="PANTHER" id="PTHR10579:SF43">
    <property type="entry name" value="ZINC FINGER (C3HC4-TYPE RING FINGER) FAMILY PROTEIN"/>
    <property type="match status" value="1"/>
</dbReference>
<name>A0A0D7X406_9BACL</name>
<feature type="region of interest" description="Disordered" evidence="1">
    <location>
        <begin position="397"/>
        <end position="429"/>
    </location>
</feature>
<proteinExistence type="predicted"/>
<keyword evidence="2" id="KW-0812">Transmembrane</keyword>